<reference evidence="2" key="1">
    <citation type="submission" date="2021-01" db="UniProtKB">
        <authorList>
            <consortium name="EnsemblPlants"/>
        </authorList>
    </citation>
    <scope>IDENTIFICATION</scope>
</reference>
<dbReference type="AlphaFoldDB" id="A0A7N0V341"/>
<proteinExistence type="predicted"/>
<feature type="compositionally biased region" description="Polar residues" evidence="1">
    <location>
        <begin position="1"/>
        <end position="12"/>
    </location>
</feature>
<feature type="compositionally biased region" description="Basic and acidic residues" evidence="1">
    <location>
        <begin position="54"/>
        <end position="66"/>
    </location>
</feature>
<feature type="compositionally biased region" description="Basic and acidic residues" evidence="1">
    <location>
        <begin position="29"/>
        <end position="43"/>
    </location>
</feature>
<dbReference type="EnsemblPlants" id="Kaladp0100s0040.1.v1.1">
    <property type="protein sequence ID" value="Kaladp0100s0040.1.v1.1"/>
    <property type="gene ID" value="Kaladp0100s0040.v1.1"/>
</dbReference>
<sequence length="134" mass="14707">MTNTTNAESMPVSTHRIGTDRSSSQPETSTKDEDQSLSIREDSADAGSAGSSSRDTRDKEIEEYPRPHAVVGVSVLKGINIDEMLKAIRAAIRKCRDSDAQLELSLRPPDSFRTNSSRSCKCSDSTHGRQPKRL</sequence>
<keyword evidence="3" id="KW-1185">Reference proteome</keyword>
<dbReference type="Proteomes" id="UP000594263">
    <property type="component" value="Unplaced"/>
</dbReference>
<name>A0A7N0V341_KALFE</name>
<evidence type="ECO:0000256" key="1">
    <source>
        <dbReference type="SAM" id="MobiDB-lite"/>
    </source>
</evidence>
<evidence type="ECO:0000313" key="3">
    <source>
        <dbReference type="Proteomes" id="UP000594263"/>
    </source>
</evidence>
<organism evidence="2 3">
    <name type="scientific">Kalanchoe fedtschenkoi</name>
    <name type="common">Lavender scallops</name>
    <name type="synonym">South American air plant</name>
    <dbReference type="NCBI Taxonomy" id="63787"/>
    <lineage>
        <taxon>Eukaryota</taxon>
        <taxon>Viridiplantae</taxon>
        <taxon>Streptophyta</taxon>
        <taxon>Embryophyta</taxon>
        <taxon>Tracheophyta</taxon>
        <taxon>Spermatophyta</taxon>
        <taxon>Magnoliopsida</taxon>
        <taxon>eudicotyledons</taxon>
        <taxon>Gunneridae</taxon>
        <taxon>Pentapetalae</taxon>
        <taxon>Saxifragales</taxon>
        <taxon>Crassulaceae</taxon>
        <taxon>Kalanchoe</taxon>
    </lineage>
</organism>
<evidence type="ECO:0000313" key="2">
    <source>
        <dbReference type="EnsemblPlants" id="Kaladp0100s0040.1.v1.1"/>
    </source>
</evidence>
<feature type="region of interest" description="Disordered" evidence="1">
    <location>
        <begin position="98"/>
        <end position="134"/>
    </location>
</feature>
<feature type="compositionally biased region" description="Polar residues" evidence="1">
    <location>
        <begin position="112"/>
        <end position="125"/>
    </location>
</feature>
<dbReference type="Gramene" id="Kaladp0100s0040.1.v1.1">
    <property type="protein sequence ID" value="Kaladp0100s0040.1.v1.1"/>
    <property type="gene ID" value="Kaladp0100s0040.v1.1"/>
</dbReference>
<feature type="region of interest" description="Disordered" evidence="1">
    <location>
        <begin position="1"/>
        <end position="70"/>
    </location>
</feature>
<accession>A0A7N0V341</accession>
<protein>
    <submittedName>
        <fullName evidence="2">Uncharacterized protein</fullName>
    </submittedName>
</protein>